<dbReference type="Gene3D" id="3.55.50.10">
    <property type="entry name" value="Baseplate protein-like domains"/>
    <property type="match status" value="1"/>
</dbReference>
<evidence type="ECO:0000313" key="2">
    <source>
        <dbReference type="EMBL" id="NLF55235.1"/>
    </source>
</evidence>
<organism evidence="2 3">
    <name type="scientific">Thauera phenolivorans</name>
    <dbReference type="NCBI Taxonomy" id="1792543"/>
    <lineage>
        <taxon>Bacteria</taxon>
        <taxon>Pseudomonadati</taxon>
        <taxon>Pseudomonadota</taxon>
        <taxon>Betaproteobacteria</taxon>
        <taxon>Rhodocyclales</taxon>
        <taxon>Zoogloeaceae</taxon>
        <taxon>Thauera</taxon>
    </lineage>
</organism>
<proteinExistence type="predicted"/>
<dbReference type="Proteomes" id="UP000536534">
    <property type="component" value="Unassembled WGS sequence"/>
</dbReference>
<name>A0A7X7LY49_9RHOO</name>
<evidence type="ECO:0000256" key="1">
    <source>
        <dbReference type="SAM" id="MobiDB-lite"/>
    </source>
</evidence>
<gene>
    <name evidence="2" type="ORF">GX576_12720</name>
</gene>
<dbReference type="Gene3D" id="2.30.110.50">
    <property type="match status" value="1"/>
</dbReference>
<reference evidence="2 3" key="1">
    <citation type="journal article" date="2020" name="Biotechnol. Biofuels">
        <title>New insights from the biogas microbiome by comprehensive genome-resolved metagenomics of nearly 1600 species originating from multiple anaerobic digesters.</title>
        <authorList>
            <person name="Campanaro S."/>
            <person name="Treu L."/>
            <person name="Rodriguez-R L.M."/>
            <person name="Kovalovszki A."/>
            <person name="Ziels R.M."/>
            <person name="Maus I."/>
            <person name="Zhu X."/>
            <person name="Kougias P.G."/>
            <person name="Basile A."/>
            <person name="Luo G."/>
            <person name="Schluter A."/>
            <person name="Konstantinidis K.T."/>
            <person name="Angelidaki I."/>
        </authorList>
    </citation>
    <scope>NUCLEOTIDE SEQUENCE [LARGE SCALE GENOMIC DNA]</scope>
    <source>
        <strain evidence="2">AS06rmzACSIP_256</strain>
    </source>
</reference>
<dbReference type="AlphaFoldDB" id="A0A7X7LY49"/>
<protein>
    <submittedName>
        <fullName evidence="2">Phage late control D family protein</fullName>
    </submittedName>
</protein>
<accession>A0A7X7LY49</accession>
<dbReference type="EMBL" id="JAAYYV010000352">
    <property type="protein sequence ID" value="NLF55235.1"/>
    <property type="molecule type" value="Genomic_DNA"/>
</dbReference>
<dbReference type="SUPFAM" id="SSF69279">
    <property type="entry name" value="Phage tail proteins"/>
    <property type="match status" value="1"/>
</dbReference>
<feature type="region of interest" description="Disordered" evidence="1">
    <location>
        <begin position="239"/>
        <end position="259"/>
    </location>
</feature>
<comment type="caution">
    <text evidence="2">The sequence shown here is derived from an EMBL/GenBank/DDBJ whole genome shotgun (WGS) entry which is preliminary data.</text>
</comment>
<sequence>MPEISVSEQAVYRARPTLRLAGQADERASELLIAMCVTEAEGGMSSAELRFSNWASTPDGAESGFEDGSRLALGTAIAVYAGEETQPREIFRGVVSALEAEFGQGSPPELTVMAEDPLARARLARRSKVYTDMAPAEVVREVANELGLRPTVQGLDAPVGTWAQLNESDLAFLRRLVGRFDGDLQVVGDELQVAPRAEVRRGDLSLELHGQLARARVVADLAQQVTAVTTGGWDPVGGSAVSGEASRLTHAGPGSGTSGADWLRRALDERAEHLGHLAVSTDAEAQAIAEAAFDRRARRFVRLDAVAEGNPRLRVGTNVAVSGMSVRFDNTYYVVEARHRYDVHAGYRTEFIGECAWLGGR</sequence>
<dbReference type="Pfam" id="PF05954">
    <property type="entry name" value="Phage_GPD"/>
    <property type="match status" value="1"/>
</dbReference>
<evidence type="ECO:0000313" key="3">
    <source>
        <dbReference type="Proteomes" id="UP000536534"/>
    </source>
</evidence>